<dbReference type="Gene3D" id="2.30.30.140">
    <property type="match status" value="1"/>
</dbReference>
<dbReference type="Pfam" id="PF20636">
    <property type="entry name" value="SMN_G2-BD"/>
    <property type="match status" value="1"/>
</dbReference>
<evidence type="ECO:0000256" key="1">
    <source>
        <dbReference type="ARBA" id="ARBA00004408"/>
    </source>
</evidence>
<dbReference type="SMART" id="SM00333">
    <property type="entry name" value="TUDOR"/>
    <property type="match status" value="1"/>
</dbReference>
<dbReference type="GO" id="GO:0006397">
    <property type="term" value="P:mRNA processing"/>
    <property type="evidence" value="ECO:0007669"/>
    <property type="project" value="UniProtKB-KW"/>
</dbReference>
<feature type="compositionally biased region" description="Basic and acidic residues" evidence="6">
    <location>
        <begin position="1"/>
        <end position="10"/>
    </location>
</feature>
<dbReference type="InterPro" id="IPR047313">
    <property type="entry name" value="SMN_C"/>
</dbReference>
<sequence>MGKPRDVREGTEEEMNLDTSDVSPQKRHKKHKHKKHKKKKLMHDDSDAFVEISADADRKKSFRIKMKKEDERSLDKREKVLKTCGGGGGGLNATAISTAPSPKATTKKKIPKGNKGKDSGTSSEEERWLDAIESGKLEEVDDELKKIKPKDPKLMTARQRAMFERKTDTEPNPGVEQLMSLPTGYKEKVMTAEAIQKAALKSLKRKQLADEKREKDKKKTMERLLKKQESKASKVISKGRLSRRQVPLVTYRLTIEGSSISLPPGETFPLSPAKEKSPPKQILCGVNQCKNPKKYSCSKTGIPLCSLKCYKANLLVTRCKMQTNIGHSAPNPEFQAFLLLLREVFQINSVRKCSGSDDLIRGIPRMAEENNVLFIRGNGNQKSENEDVWDDTALIQAYDRAVNLAKEEVAKRIAMDTQDRQTKQKLQNSKYSNHTKTHKKWTVGAPCRAVYSVDGRVYEAIISKIHQNSGMCTVKFVGYQNTEKVEINSLLESEGLQSQIAQHKDALTQKANDEVDSDTSTYSNLQNSKQRNGERMDCDTEDPRSFKNNFMPGLEYFNPAIDAMPPAPPLPPLMAKLPETDADALSSMLMSWYLSGFHTGYYHGLKQAKINQQKKRNCQ</sequence>
<organism evidence="8 9">
    <name type="scientific">Temnothorax longispinosus</name>
    <dbReference type="NCBI Taxonomy" id="300112"/>
    <lineage>
        <taxon>Eukaryota</taxon>
        <taxon>Metazoa</taxon>
        <taxon>Ecdysozoa</taxon>
        <taxon>Arthropoda</taxon>
        <taxon>Hexapoda</taxon>
        <taxon>Insecta</taxon>
        <taxon>Pterygota</taxon>
        <taxon>Neoptera</taxon>
        <taxon>Endopterygota</taxon>
        <taxon>Hymenoptera</taxon>
        <taxon>Apocrita</taxon>
        <taxon>Aculeata</taxon>
        <taxon>Formicoidea</taxon>
        <taxon>Formicidae</taxon>
        <taxon>Myrmicinae</taxon>
        <taxon>Temnothorax</taxon>
    </lineage>
</organism>
<keyword evidence="4" id="KW-0508">mRNA splicing</keyword>
<dbReference type="InterPro" id="IPR002999">
    <property type="entry name" value="Tudor"/>
</dbReference>
<dbReference type="CDD" id="cd23021">
    <property type="entry name" value="zf-HIT_IN80B"/>
    <property type="match status" value="1"/>
</dbReference>
<dbReference type="EMBL" id="QBLH01003241">
    <property type="protein sequence ID" value="TGZ41402.1"/>
    <property type="molecule type" value="Genomic_DNA"/>
</dbReference>
<dbReference type="CDD" id="cd22851">
    <property type="entry name" value="SMN_N"/>
    <property type="match status" value="1"/>
</dbReference>
<dbReference type="AlphaFoldDB" id="A0A4S2JXA9"/>
<keyword evidence="5" id="KW-0539">Nucleus</keyword>
<dbReference type="STRING" id="300112.A0A4S2JXA9"/>
<dbReference type="Pfam" id="PF04438">
    <property type="entry name" value="zf-HIT"/>
    <property type="match status" value="1"/>
</dbReference>
<dbReference type="PROSITE" id="PS50304">
    <property type="entry name" value="TUDOR"/>
    <property type="match status" value="1"/>
</dbReference>
<feature type="region of interest" description="Disordered" evidence="6">
    <location>
        <begin position="1"/>
        <end position="45"/>
    </location>
</feature>
<dbReference type="InterPro" id="IPR007529">
    <property type="entry name" value="Znf_HIT"/>
</dbReference>
<dbReference type="GO" id="GO:0005737">
    <property type="term" value="C:cytoplasm"/>
    <property type="evidence" value="ECO:0007669"/>
    <property type="project" value="InterPro"/>
</dbReference>
<dbReference type="GO" id="GO:0015030">
    <property type="term" value="C:Cajal body"/>
    <property type="evidence" value="ECO:0007669"/>
    <property type="project" value="UniProtKB-SubCell"/>
</dbReference>
<dbReference type="InterPro" id="IPR049481">
    <property type="entry name" value="SMN_G2-BD"/>
</dbReference>
<dbReference type="SMART" id="SM01406">
    <property type="entry name" value="PAPA-1"/>
    <property type="match status" value="1"/>
</dbReference>
<comment type="subcellular location">
    <subcellularLocation>
        <location evidence="1">Nucleus</location>
        <location evidence="1">Cajal body</location>
    </subcellularLocation>
</comment>
<evidence type="ECO:0000313" key="8">
    <source>
        <dbReference type="EMBL" id="TGZ41402.1"/>
    </source>
</evidence>
<dbReference type="GO" id="GO:0031011">
    <property type="term" value="C:Ino80 complex"/>
    <property type="evidence" value="ECO:0007669"/>
    <property type="project" value="InterPro"/>
</dbReference>
<dbReference type="InterPro" id="IPR006880">
    <property type="entry name" value="INO80B_C"/>
</dbReference>
<feature type="compositionally biased region" description="Basic and acidic residues" evidence="6">
    <location>
        <begin position="207"/>
        <end position="230"/>
    </location>
</feature>
<evidence type="ECO:0000256" key="6">
    <source>
        <dbReference type="SAM" id="MobiDB-lite"/>
    </source>
</evidence>
<feature type="compositionally biased region" description="Basic and acidic residues" evidence="6">
    <location>
        <begin position="531"/>
        <end position="541"/>
    </location>
</feature>
<feature type="compositionally biased region" description="Basic and acidic residues" evidence="6">
    <location>
        <begin position="124"/>
        <end position="134"/>
    </location>
</feature>
<dbReference type="CDD" id="cd21182">
    <property type="entry name" value="Tudor_SMN_SPF30-like"/>
    <property type="match status" value="1"/>
</dbReference>
<feature type="compositionally biased region" description="Basic and acidic residues" evidence="6">
    <location>
        <begin position="67"/>
        <end position="81"/>
    </location>
</feature>
<keyword evidence="9" id="KW-1185">Reference proteome</keyword>
<comment type="similarity">
    <text evidence="2">Belongs to the SMN family.</text>
</comment>
<accession>A0A4S2JXA9</accession>
<evidence type="ECO:0000256" key="3">
    <source>
        <dbReference type="ARBA" id="ARBA00022664"/>
    </source>
</evidence>
<dbReference type="GO" id="GO:0008380">
    <property type="term" value="P:RNA splicing"/>
    <property type="evidence" value="ECO:0007669"/>
    <property type="project" value="UniProtKB-KW"/>
</dbReference>
<dbReference type="PANTHER" id="PTHR21561">
    <property type="entry name" value="INO80 COMPLEX SUBUNIT B"/>
    <property type="match status" value="1"/>
</dbReference>
<evidence type="ECO:0000256" key="4">
    <source>
        <dbReference type="ARBA" id="ARBA00023187"/>
    </source>
</evidence>
<evidence type="ECO:0000256" key="2">
    <source>
        <dbReference type="ARBA" id="ARBA00005371"/>
    </source>
</evidence>
<dbReference type="SUPFAM" id="SSF63748">
    <property type="entry name" value="Tudor/PWWP/MBT"/>
    <property type="match status" value="1"/>
</dbReference>
<name>A0A4S2JXA9_9HYME</name>
<feature type="domain" description="Tudor" evidence="7">
    <location>
        <begin position="440"/>
        <end position="500"/>
    </location>
</feature>
<dbReference type="InterPro" id="IPR029523">
    <property type="entry name" value="INO80B/Ies2"/>
</dbReference>
<dbReference type="Proteomes" id="UP000310200">
    <property type="component" value="Unassembled WGS sequence"/>
</dbReference>
<dbReference type="PANTHER" id="PTHR21561:SF12">
    <property type="entry name" value="INO80 COMPLEX SUBUNIT B"/>
    <property type="match status" value="1"/>
</dbReference>
<feature type="region of interest" description="Disordered" evidence="6">
    <location>
        <begin position="514"/>
        <end position="541"/>
    </location>
</feature>
<evidence type="ECO:0000259" key="7">
    <source>
        <dbReference type="PROSITE" id="PS50304"/>
    </source>
</evidence>
<dbReference type="CDD" id="cd22852">
    <property type="entry name" value="SMN_C"/>
    <property type="match status" value="1"/>
</dbReference>
<dbReference type="GO" id="GO:0003723">
    <property type="term" value="F:RNA binding"/>
    <property type="evidence" value="ECO:0007669"/>
    <property type="project" value="InterPro"/>
</dbReference>
<feature type="compositionally biased region" description="Basic residues" evidence="6">
    <location>
        <begin position="25"/>
        <end position="41"/>
    </location>
</feature>
<gene>
    <name evidence="8" type="ORF">DBV15_06634</name>
</gene>
<proteinExistence type="inferred from homology"/>
<feature type="compositionally biased region" description="Polar residues" evidence="6">
    <location>
        <begin position="518"/>
        <end position="530"/>
    </location>
</feature>
<reference evidence="8 9" key="1">
    <citation type="journal article" date="2019" name="Philos. Trans. R. Soc. Lond., B, Biol. Sci.">
        <title>Ant behaviour and brain gene expression of defending hosts depend on the ecological success of the intruding social parasite.</title>
        <authorList>
            <person name="Kaur R."/>
            <person name="Stoldt M."/>
            <person name="Jongepier E."/>
            <person name="Feldmeyer B."/>
            <person name="Menzel F."/>
            <person name="Bornberg-Bauer E."/>
            <person name="Foitzik S."/>
        </authorList>
    </citation>
    <scope>NUCLEOTIDE SEQUENCE [LARGE SCALE GENOMIC DNA]</scope>
    <source>
        <tissue evidence="8">Whole body</tissue>
    </source>
</reference>
<keyword evidence="3" id="KW-0507">mRNA processing</keyword>
<dbReference type="Gene3D" id="3.40.190.10">
    <property type="entry name" value="Periplasmic binding protein-like II"/>
    <property type="match status" value="1"/>
</dbReference>
<protein>
    <submittedName>
        <fullName evidence="8">INO80 complex subunit B</fullName>
    </submittedName>
</protein>
<dbReference type="Pfam" id="PF06003">
    <property type="entry name" value="SMN_Tudor"/>
    <property type="match status" value="1"/>
</dbReference>
<dbReference type="GO" id="GO:0006338">
    <property type="term" value="P:chromatin remodeling"/>
    <property type="evidence" value="ECO:0007669"/>
    <property type="project" value="InterPro"/>
</dbReference>
<dbReference type="Pfam" id="PF20635">
    <property type="entry name" value="SMN_YG-box"/>
    <property type="match status" value="1"/>
</dbReference>
<dbReference type="InterPro" id="IPR010304">
    <property type="entry name" value="SMN_Tudor"/>
</dbReference>
<evidence type="ECO:0000313" key="9">
    <source>
        <dbReference type="Proteomes" id="UP000310200"/>
    </source>
</evidence>
<feature type="region of interest" description="Disordered" evidence="6">
    <location>
        <begin position="206"/>
        <end position="230"/>
    </location>
</feature>
<evidence type="ECO:0000256" key="5">
    <source>
        <dbReference type="ARBA" id="ARBA00023242"/>
    </source>
</evidence>
<feature type="region of interest" description="Disordered" evidence="6">
    <location>
        <begin position="66"/>
        <end position="134"/>
    </location>
</feature>
<feature type="compositionally biased region" description="Basic residues" evidence="6">
    <location>
        <begin position="105"/>
        <end position="114"/>
    </location>
</feature>
<comment type="caution">
    <text evidence="8">The sequence shown here is derived from an EMBL/GenBank/DDBJ whole genome shotgun (WGS) entry which is preliminary data.</text>
</comment>